<protein>
    <submittedName>
        <fullName evidence="1">Uncharacterized protein</fullName>
    </submittedName>
</protein>
<dbReference type="Proteomes" id="UP000581135">
    <property type="component" value="Unassembled WGS sequence"/>
</dbReference>
<sequence length="50" mass="5982">MSRFLRQTCGSVELAAARTIIRSPVIYVRNILKYYVTYRLYQDRIEGLRQ</sequence>
<organism evidence="1 2">
    <name type="scientific">Limibacillus halophilus</name>
    <dbReference type="NCBI Taxonomy" id="1579333"/>
    <lineage>
        <taxon>Bacteria</taxon>
        <taxon>Pseudomonadati</taxon>
        <taxon>Pseudomonadota</taxon>
        <taxon>Alphaproteobacteria</taxon>
        <taxon>Rhodospirillales</taxon>
        <taxon>Rhodovibrionaceae</taxon>
        <taxon>Limibacillus</taxon>
    </lineage>
</organism>
<evidence type="ECO:0000313" key="1">
    <source>
        <dbReference type="EMBL" id="MBB3066138.1"/>
    </source>
</evidence>
<evidence type="ECO:0000313" key="2">
    <source>
        <dbReference type="Proteomes" id="UP000581135"/>
    </source>
</evidence>
<dbReference type="EMBL" id="JACHXA010000007">
    <property type="protein sequence ID" value="MBB3066138.1"/>
    <property type="molecule type" value="Genomic_DNA"/>
</dbReference>
<accession>A0A839SUZ0</accession>
<proteinExistence type="predicted"/>
<gene>
    <name evidence="1" type="ORF">FHR98_002443</name>
</gene>
<dbReference type="RefSeq" id="WP_183416966.1">
    <property type="nucleotide sequence ID" value="NZ_JACHXA010000007.1"/>
</dbReference>
<name>A0A839SUZ0_9PROT</name>
<dbReference type="AlphaFoldDB" id="A0A839SUZ0"/>
<comment type="caution">
    <text evidence="1">The sequence shown here is derived from an EMBL/GenBank/DDBJ whole genome shotgun (WGS) entry which is preliminary data.</text>
</comment>
<reference evidence="1 2" key="1">
    <citation type="submission" date="2020-08" db="EMBL/GenBank/DDBJ databases">
        <title>Genomic Encyclopedia of Type Strains, Phase III (KMG-III): the genomes of soil and plant-associated and newly described type strains.</title>
        <authorList>
            <person name="Whitman W."/>
        </authorList>
    </citation>
    <scope>NUCLEOTIDE SEQUENCE [LARGE SCALE GENOMIC DNA]</scope>
    <source>
        <strain evidence="1 2">CECT 8803</strain>
    </source>
</reference>
<keyword evidence="2" id="KW-1185">Reference proteome</keyword>